<dbReference type="GO" id="GO:0007165">
    <property type="term" value="P:signal transduction"/>
    <property type="evidence" value="ECO:0007669"/>
    <property type="project" value="UniProtKB-KW"/>
</dbReference>
<keyword evidence="2" id="KW-1003">Cell membrane</keyword>
<dbReference type="EMBL" id="QNRF01000005">
    <property type="protein sequence ID" value="RBO82738.1"/>
    <property type="molecule type" value="Genomic_DNA"/>
</dbReference>
<feature type="domain" description="Methyl-accepting transducer" evidence="11">
    <location>
        <begin position="357"/>
        <end position="593"/>
    </location>
</feature>
<dbReference type="CDD" id="cd12913">
    <property type="entry name" value="PDC1_MCP_like"/>
    <property type="match status" value="1"/>
</dbReference>
<dbReference type="CDD" id="cd06225">
    <property type="entry name" value="HAMP"/>
    <property type="match status" value="1"/>
</dbReference>
<dbReference type="Pfam" id="PF00015">
    <property type="entry name" value="MCPsignal"/>
    <property type="match status" value="1"/>
</dbReference>
<evidence type="ECO:0000259" key="12">
    <source>
        <dbReference type="PROSITE" id="PS50885"/>
    </source>
</evidence>
<dbReference type="CDD" id="cd11386">
    <property type="entry name" value="MCP_signal"/>
    <property type="match status" value="1"/>
</dbReference>
<dbReference type="SUPFAM" id="SSF58104">
    <property type="entry name" value="Methyl-accepting chemotaxis protein (MCP) signaling domain"/>
    <property type="match status" value="1"/>
</dbReference>
<dbReference type="Pfam" id="PF00672">
    <property type="entry name" value="HAMP"/>
    <property type="match status" value="1"/>
</dbReference>
<dbReference type="Proteomes" id="UP000252086">
    <property type="component" value="Unassembled WGS sequence"/>
</dbReference>
<keyword evidence="3" id="KW-0145">Chemotaxis</keyword>
<dbReference type="PANTHER" id="PTHR32089">
    <property type="entry name" value="METHYL-ACCEPTING CHEMOTAXIS PROTEIN MCPB"/>
    <property type="match status" value="1"/>
</dbReference>
<dbReference type="SMART" id="SM00283">
    <property type="entry name" value="MA"/>
    <property type="match status" value="1"/>
</dbReference>
<evidence type="ECO:0000256" key="7">
    <source>
        <dbReference type="ARBA" id="ARBA00023224"/>
    </source>
</evidence>
<keyword evidence="7 9" id="KW-0807">Transducer</keyword>
<keyword evidence="5 10" id="KW-1133">Transmembrane helix</keyword>
<dbReference type="PROSITE" id="PS50111">
    <property type="entry name" value="CHEMOTAXIS_TRANSDUC_2"/>
    <property type="match status" value="1"/>
</dbReference>
<dbReference type="RefSeq" id="WP_113874689.1">
    <property type="nucleotide sequence ID" value="NZ_QNRF01000005.1"/>
</dbReference>
<evidence type="ECO:0000259" key="11">
    <source>
        <dbReference type="PROSITE" id="PS50111"/>
    </source>
</evidence>
<comment type="similarity">
    <text evidence="8">Belongs to the methyl-accepting chemotaxis (MCP) protein family.</text>
</comment>
<protein>
    <submittedName>
        <fullName evidence="13">Methyl-accepting chemotaxis sensory transducer with Cache sensor</fullName>
    </submittedName>
</protein>
<dbReference type="CDD" id="cd12912">
    <property type="entry name" value="PDC2_MCP_like"/>
    <property type="match status" value="1"/>
</dbReference>
<keyword evidence="6 10" id="KW-0472">Membrane</keyword>
<comment type="subcellular location">
    <subcellularLocation>
        <location evidence="1">Cell membrane</location>
        <topology evidence="1">Multi-pass membrane protein</topology>
    </subcellularLocation>
</comment>
<dbReference type="InterPro" id="IPR004089">
    <property type="entry name" value="MCPsignal_dom"/>
</dbReference>
<reference evidence="13 14" key="1">
    <citation type="submission" date="2018-06" db="EMBL/GenBank/DDBJ databases">
        <title>Genomic Encyclopedia of Type Strains, Phase III (KMG-III): the genomes of soil and plant-associated and newly described type strains.</title>
        <authorList>
            <person name="Whitman W."/>
        </authorList>
    </citation>
    <scope>NUCLEOTIDE SEQUENCE [LARGE SCALE GENOMIC DNA]</scope>
    <source>
        <strain evidence="13 14">CECT 7732</strain>
    </source>
</reference>
<evidence type="ECO:0000256" key="9">
    <source>
        <dbReference type="PROSITE-ProRule" id="PRU00284"/>
    </source>
</evidence>
<dbReference type="OrthoDB" id="2489132at2"/>
<dbReference type="Pfam" id="PF02743">
    <property type="entry name" value="dCache_1"/>
    <property type="match status" value="1"/>
</dbReference>
<evidence type="ECO:0000256" key="5">
    <source>
        <dbReference type="ARBA" id="ARBA00022989"/>
    </source>
</evidence>
<evidence type="ECO:0000256" key="1">
    <source>
        <dbReference type="ARBA" id="ARBA00004651"/>
    </source>
</evidence>
<comment type="caution">
    <text evidence="13">The sequence shown here is derived from an EMBL/GenBank/DDBJ whole genome shotgun (WGS) entry which is preliminary data.</text>
</comment>
<dbReference type="PROSITE" id="PS50885">
    <property type="entry name" value="HAMP"/>
    <property type="match status" value="1"/>
</dbReference>
<dbReference type="GO" id="GO:0006935">
    <property type="term" value="P:chemotaxis"/>
    <property type="evidence" value="ECO:0007669"/>
    <property type="project" value="UniProtKB-KW"/>
</dbReference>
<dbReference type="GO" id="GO:0005886">
    <property type="term" value="C:plasma membrane"/>
    <property type="evidence" value="ECO:0007669"/>
    <property type="project" value="UniProtKB-SubCell"/>
</dbReference>
<evidence type="ECO:0000256" key="10">
    <source>
        <dbReference type="SAM" id="Phobius"/>
    </source>
</evidence>
<accession>A0A366D0E0</accession>
<evidence type="ECO:0000256" key="8">
    <source>
        <dbReference type="ARBA" id="ARBA00029447"/>
    </source>
</evidence>
<dbReference type="InterPro" id="IPR003660">
    <property type="entry name" value="HAMP_dom"/>
</dbReference>
<dbReference type="Gene3D" id="3.30.450.20">
    <property type="entry name" value="PAS domain"/>
    <property type="match status" value="2"/>
</dbReference>
<evidence type="ECO:0000313" key="14">
    <source>
        <dbReference type="Proteomes" id="UP000252086"/>
    </source>
</evidence>
<evidence type="ECO:0000256" key="3">
    <source>
        <dbReference type="ARBA" id="ARBA00022500"/>
    </source>
</evidence>
<dbReference type="PANTHER" id="PTHR32089:SF117">
    <property type="entry name" value="METHYL ACCEPTING SENSORY TRANSDUCER WITH CACHE_1 SMALL MOLECULE BINDING DOMAIN"/>
    <property type="match status" value="1"/>
</dbReference>
<keyword evidence="14" id="KW-1185">Reference proteome</keyword>
<dbReference type="InterPro" id="IPR033479">
    <property type="entry name" value="dCache_1"/>
</dbReference>
<proteinExistence type="inferred from homology"/>
<name>A0A366D0E0_9GAMM</name>
<dbReference type="SMART" id="SM00304">
    <property type="entry name" value="HAMP"/>
    <property type="match status" value="2"/>
</dbReference>
<evidence type="ECO:0000256" key="2">
    <source>
        <dbReference type="ARBA" id="ARBA00022475"/>
    </source>
</evidence>
<sequence>MTLHRKLILASCSTLVVAACILALISITSMRNQILSDLEISMHQYGVSSASRISSWLDSKQQVVLSMKTVIESAPNDDESIVDALIQGKVAGDFISVLYGTEQGDAYRVNGKNTKAGYDVKVRDWYQAGAQASGPTITEPFFAATSKVFILSAVDKVTSNGQFLGVVTANVALTGINEVVSSLKTPGNGLAFIVSDSGNIISFPDGSLNNKPLNELKSDLNLQQIQANIRSEALDEVSVNDSDYLMSSVRIKGTDWSMVSLGNKSTLLAPIQKLMLYQVVTVLVLIVVSTLILSLLIRFLLMDLFKVSAALEDIAQGDGDLTVTIDTKSQDEVGKLANNFNAFVLKLRDIIKNIDKLSNVLFDQSQHSAESVAESTKRLTRQQDEMVSVVAAVEQMTTATQDIATNAEQTAQRANDTVDISGSGQALAKTSLSSISQLAQEVTLATDVITELNQQGDKINSIVSTISDIAEQTNLLALNAAIEAARAGEQGRGFAVVADEVRVLSQRTHTSTEEISGMISSLQTTTAKAVDVMALCHKLASTSVDDTEKSGSSFAEIAKSIDMINGMTAQIATAAEEQTSVISEIGQNTYAIREVSTQLQDEMGEGLAQANKLKELAENLRGQVDKFKL</sequence>
<dbReference type="Gene3D" id="1.10.287.950">
    <property type="entry name" value="Methyl-accepting chemotaxis protein"/>
    <property type="match status" value="1"/>
</dbReference>
<evidence type="ECO:0000256" key="6">
    <source>
        <dbReference type="ARBA" id="ARBA00023136"/>
    </source>
</evidence>
<evidence type="ECO:0000313" key="13">
    <source>
        <dbReference type="EMBL" id="RBO82738.1"/>
    </source>
</evidence>
<dbReference type="FunFam" id="1.10.287.950:FF:000001">
    <property type="entry name" value="Methyl-accepting chemotaxis sensory transducer"/>
    <property type="match status" value="1"/>
</dbReference>
<feature type="domain" description="HAMP" evidence="12">
    <location>
        <begin position="298"/>
        <end position="352"/>
    </location>
</feature>
<gene>
    <name evidence="13" type="ORF">DFP76_105211</name>
</gene>
<evidence type="ECO:0000256" key="4">
    <source>
        <dbReference type="ARBA" id="ARBA00022692"/>
    </source>
</evidence>
<dbReference type="PROSITE" id="PS51257">
    <property type="entry name" value="PROKAR_LIPOPROTEIN"/>
    <property type="match status" value="1"/>
</dbReference>
<dbReference type="AlphaFoldDB" id="A0A366D0E0"/>
<keyword evidence="4 10" id="KW-0812">Transmembrane</keyword>
<feature type="transmembrane region" description="Helical" evidence="10">
    <location>
        <begin position="275"/>
        <end position="301"/>
    </location>
</feature>
<organism evidence="13 14">
    <name type="scientific">Marinomonas aquiplantarum</name>
    <dbReference type="NCBI Taxonomy" id="491951"/>
    <lineage>
        <taxon>Bacteria</taxon>
        <taxon>Pseudomonadati</taxon>
        <taxon>Pseudomonadota</taxon>
        <taxon>Gammaproteobacteria</taxon>
        <taxon>Oceanospirillales</taxon>
        <taxon>Oceanospirillaceae</taxon>
        <taxon>Marinomonas</taxon>
    </lineage>
</organism>